<dbReference type="VEuPathDB" id="VectorBase:CSON002388"/>
<feature type="domain" description="FLYWCH-type" evidence="4">
    <location>
        <begin position="10"/>
        <end position="70"/>
    </location>
</feature>
<proteinExistence type="predicted"/>
<keyword evidence="2" id="KW-0863">Zinc-finger</keyword>
<feature type="domain" description="FLYWCH-type" evidence="4">
    <location>
        <begin position="178"/>
        <end position="223"/>
    </location>
</feature>
<sequence>MLPEAKFGLSQRGQPMLICNGFRFTKDREFKESINWKCSLFRRVKCKGRAISTRNAEGEVIVRVTNAHNHGHHRMNFMSMYQLTLRRQDEDVKSVSFVKSRRGTQCLYYNGFIYTPNQKEVRGMVKRDYKCTMYHRSKCKARALFNVENHSVRVKNDHNHHNRKFRKMPIAKNVKVVAGSKGKPKLLYDGFAYFQNNSYLGNTYWLCARNRSMKCKARIIQSQDNVFDVKPVYSAGNLKLTYVTGQRDYINGVLLDLINNLNLKGIQVKTIFSQRKKPKIILDGHTFCCAKLIRERGYWVCSKEKSKKCRARLISDTIQYYFKTIANPDSPKNKPITTNRKSEPSRKAEIVLDDQTLDVVVGQRGKELLLFDGFTFSKNNSLGVKTYWACRTRNSVSGACKARVTTIQKANGLHYIIVTKPEHNHSDVLIFN</sequence>
<dbReference type="AlphaFoldDB" id="A0A336LHZ9"/>
<feature type="domain" description="FLYWCH-type" evidence="4">
    <location>
        <begin position="271"/>
        <end position="322"/>
    </location>
</feature>
<feature type="domain" description="FLYWCH-type" evidence="4">
    <location>
        <begin position="362"/>
        <end position="425"/>
    </location>
</feature>
<evidence type="ECO:0000256" key="1">
    <source>
        <dbReference type="ARBA" id="ARBA00022723"/>
    </source>
</evidence>
<gene>
    <name evidence="5" type="primary">CSON002388</name>
</gene>
<dbReference type="InterPro" id="IPR040312">
    <property type="entry name" value="FWCH1/FWCH2"/>
</dbReference>
<protein>
    <submittedName>
        <fullName evidence="5">CSON002388 protein</fullName>
    </submittedName>
</protein>
<evidence type="ECO:0000259" key="4">
    <source>
        <dbReference type="Pfam" id="PF04500"/>
    </source>
</evidence>
<dbReference type="PANTHER" id="PTHR31665">
    <property type="entry name" value="FLYWCH FAMILY MEMBER 2-RELATED"/>
    <property type="match status" value="1"/>
</dbReference>
<evidence type="ECO:0000313" key="5">
    <source>
        <dbReference type="EMBL" id="SSX17632.1"/>
    </source>
</evidence>
<evidence type="ECO:0000256" key="3">
    <source>
        <dbReference type="ARBA" id="ARBA00022833"/>
    </source>
</evidence>
<dbReference type="GO" id="GO:0008270">
    <property type="term" value="F:zinc ion binding"/>
    <property type="evidence" value="ECO:0007669"/>
    <property type="project" value="UniProtKB-KW"/>
</dbReference>
<feature type="domain" description="FLYWCH-type" evidence="4">
    <location>
        <begin position="97"/>
        <end position="160"/>
    </location>
</feature>
<dbReference type="PANTHER" id="PTHR31665:SF0">
    <property type="entry name" value="FLYWCH FAMILY MEMBER 2"/>
    <property type="match status" value="1"/>
</dbReference>
<reference evidence="5" key="1">
    <citation type="submission" date="2018-07" db="EMBL/GenBank/DDBJ databases">
        <authorList>
            <person name="Quirk P.G."/>
            <person name="Krulwich T.A."/>
        </authorList>
    </citation>
    <scope>NUCLEOTIDE SEQUENCE</scope>
</reference>
<dbReference type="Pfam" id="PF04500">
    <property type="entry name" value="FLYWCH"/>
    <property type="match status" value="5"/>
</dbReference>
<dbReference type="OMA" id="CCARAIT"/>
<keyword evidence="1" id="KW-0479">Metal-binding</keyword>
<accession>A0A336LHZ9</accession>
<name>A0A336LHZ9_CULSO</name>
<dbReference type="InterPro" id="IPR007588">
    <property type="entry name" value="Znf_FLYWCH"/>
</dbReference>
<dbReference type="Gene3D" id="2.20.25.240">
    <property type="match status" value="5"/>
</dbReference>
<keyword evidence="3" id="KW-0862">Zinc</keyword>
<organism evidence="5">
    <name type="scientific">Culicoides sonorensis</name>
    <name type="common">Biting midge</name>
    <dbReference type="NCBI Taxonomy" id="179676"/>
    <lineage>
        <taxon>Eukaryota</taxon>
        <taxon>Metazoa</taxon>
        <taxon>Ecdysozoa</taxon>
        <taxon>Arthropoda</taxon>
        <taxon>Hexapoda</taxon>
        <taxon>Insecta</taxon>
        <taxon>Pterygota</taxon>
        <taxon>Neoptera</taxon>
        <taxon>Endopterygota</taxon>
        <taxon>Diptera</taxon>
        <taxon>Nematocera</taxon>
        <taxon>Chironomoidea</taxon>
        <taxon>Ceratopogonidae</taxon>
        <taxon>Ceratopogoninae</taxon>
        <taxon>Culicoides</taxon>
        <taxon>Monoculicoides</taxon>
    </lineage>
</organism>
<dbReference type="EMBL" id="UFQT01000013">
    <property type="protein sequence ID" value="SSX17632.1"/>
    <property type="molecule type" value="Genomic_DNA"/>
</dbReference>
<evidence type="ECO:0000256" key="2">
    <source>
        <dbReference type="ARBA" id="ARBA00022771"/>
    </source>
</evidence>